<evidence type="ECO:0000313" key="3">
    <source>
        <dbReference type="Proteomes" id="UP000789570"/>
    </source>
</evidence>
<dbReference type="Proteomes" id="UP000789570">
    <property type="component" value="Unassembled WGS sequence"/>
</dbReference>
<comment type="caution">
    <text evidence="2">The sequence shown here is derived from an EMBL/GenBank/DDBJ whole genome shotgun (WGS) entry which is preliminary data.</text>
</comment>
<sequence>MLAFCMGFTMLLHKVIKKQNESASSSRSLKTAIVVGGGSRPDDQRKEGHTVSDNGNDNYQTFRDRHFLYWVYREFSRGL</sequence>
<proteinExistence type="predicted"/>
<keyword evidence="3" id="KW-1185">Reference proteome</keyword>
<name>A0A9N9GUZ7_9GLOM</name>
<feature type="region of interest" description="Disordered" evidence="1">
    <location>
        <begin position="19"/>
        <end position="57"/>
    </location>
</feature>
<evidence type="ECO:0000313" key="2">
    <source>
        <dbReference type="EMBL" id="CAG8636404.1"/>
    </source>
</evidence>
<dbReference type="EMBL" id="CAJVPQ010003749">
    <property type="protein sequence ID" value="CAG8636404.1"/>
    <property type="molecule type" value="Genomic_DNA"/>
</dbReference>
<reference evidence="2" key="1">
    <citation type="submission" date="2021-06" db="EMBL/GenBank/DDBJ databases">
        <authorList>
            <person name="Kallberg Y."/>
            <person name="Tangrot J."/>
            <person name="Rosling A."/>
        </authorList>
    </citation>
    <scope>NUCLEOTIDE SEQUENCE</scope>
    <source>
        <strain evidence="2">UK204</strain>
    </source>
</reference>
<organism evidence="2 3">
    <name type="scientific">Funneliformis caledonium</name>
    <dbReference type="NCBI Taxonomy" id="1117310"/>
    <lineage>
        <taxon>Eukaryota</taxon>
        <taxon>Fungi</taxon>
        <taxon>Fungi incertae sedis</taxon>
        <taxon>Mucoromycota</taxon>
        <taxon>Glomeromycotina</taxon>
        <taxon>Glomeromycetes</taxon>
        <taxon>Glomerales</taxon>
        <taxon>Glomeraceae</taxon>
        <taxon>Funneliformis</taxon>
    </lineage>
</organism>
<accession>A0A9N9GUZ7</accession>
<gene>
    <name evidence="2" type="ORF">FCALED_LOCUS10336</name>
</gene>
<dbReference type="AlphaFoldDB" id="A0A9N9GUZ7"/>
<protein>
    <submittedName>
        <fullName evidence="2">4028_t:CDS:1</fullName>
    </submittedName>
</protein>
<evidence type="ECO:0000256" key="1">
    <source>
        <dbReference type="SAM" id="MobiDB-lite"/>
    </source>
</evidence>
<feature type="compositionally biased region" description="Basic and acidic residues" evidence="1">
    <location>
        <begin position="40"/>
        <end position="50"/>
    </location>
</feature>